<sequence>MNNQQFRDFLRKNAHIVDSNWNPTDAQLDEIRAAIQRELDLGNKINYSCLQHIIIRITGTTRVMIFDSVDNSDLNMLLTAATKKS</sequence>
<comment type="caution">
    <text evidence="1">The sequence shown here is derived from an EMBL/GenBank/DDBJ whole genome shotgun (WGS) entry which is preliminary data.</text>
</comment>
<reference evidence="1" key="1">
    <citation type="submission" date="2020-06" db="EMBL/GenBank/DDBJ databases">
        <title>REHAB project genomes.</title>
        <authorList>
            <person name="Shaw L.P."/>
        </authorList>
    </citation>
    <scope>NUCLEOTIDE SEQUENCE</scope>
    <source>
        <strain evidence="1">RHBSTW-00474</strain>
    </source>
</reference>
<protein>
    <submittedName>
        <fullName evidence="1">Uncharacterized protein</fullName>
    </submittedName>
</protein>
<evidence type="ECO:0000313" key="1">
    <source>
        <dbReference type="EMBL" id="MBA7721813.1"/>
    </source>
</evidence>
<dbReference type="EMBL" id="JABXPW010000012">
    <property type="protein sequence ID" value="MBA7721813.1"/>
    <property type="molecule type" value="Genomic_DNA"/>
</dbReference>
<accession>A0A8H1TQA8</accession>
<proteinExistence type="predicted"/>
<evidence type="ECO:0000313" key="2">
    <source>
        <dbReference type="Proteomes" id="UP000622722"/>
    </source>
</evidence>
<gene>
    <name evidence="1" type="ORF">HV209_25285</name>
</gene>
<dbReference type="AlphaFoldDB" id="A0A8H1TQA8"/>
<name>A0A8H1TQA8_ECOLX</name>
<dbReference type="RefSeq" id="WP_001064746.1">
    <property type="nucleotide sequence ID" value="NZ_BDPX01000005.1"/>
</dbReference>
<dbReference type="Proteomes" id="UP000622722">
    <property type="component" value="Unassembled WGS sequence"/>
</dbReference>
<organism evidence="1 2">
    <name type="scientific">Escherichia coli</name>
    <dbReference type="NCBI Taxonomy" id="562"/>
    <lineage>
        <taxon>Bacteria</taxon>
        <taxon>Pseudomonadati</taxon>
        <taxon>Pseudomonadota</taxon>
        <taxon>Gammaproteobacteria</taxon>
        <taxon>Enterobacterales</taxon>
        <taxon>Enterobacteriaceae</taxon>
        <taxon>Escherichia</taxon>
    </lineage>
</organism>